<reference evidence="4 5" key="1">
    <citation type="submission" date="2016-06" db="EMBL/GenBank/DDBJ databases">
        <title>Living apart together: crosstalk between the core and supernumerary genomes in a fungal plant pathogen.</title>
        <authorList>
            <person name="Vanheule A."/>
            <person name="Audenaert K."/>
            <person name="Warris S."/>
            <person name="Van De Geest H."/>
            <person name="Schijlen E."/>
            <person name="Hofte M."/>
            <person name="De Saeger S."/>
            <person name="Haesaert G."/>
            <person name="Waalwijk C."/>
            <person name="Van Der Lee T."/>
        </authorList>
    </citation>
    <scope>NUCLEOTIDE SEQUENCE [LARGE SCALE GENOMIC DNA]</scope>
    <source>
        <strain evidence="4 5">2516</strain>
    </source>
</reference>
<dbReference type="GO" id="GO:0008270">
    <property type="term" value="F:zinc ion binding"/>
    <property type="evidence" value="ECO:0007669"/>
    <property type="project" value="UniProtKB-KW"/>
</dbReference>
<dbReference type="InterPro" id="IPR013087">
    <property type="entry name" value="Znf_C2H2_type"/>
</dbReference>
<gene>
    <name evidence="4" type="ORF">FPOA_00231</name>
</gene>
<dbReference type="InterPro" id="IPR036236">
    <property type="entry name" value="Znf_C2H2_sf"/>
</dbReference>
<keyword evidence="1" id="KW-0862">Zinc</keyword>
<feature type="region of interest" description="Disordered" evidence="2">
    <location>
        <begin position="249"/>
        <end position="342"/>
    </location>
</feature>
<proteinExistence type="predicted"/>
<feature type="domain" description="C2H2-type" evidence="3">
    <location>
        <begin position="15"/>
        <end position="43"/>
    </location>
</feature>
<feature type="compositionally biased region" description="Basic and acidic residues" evidence="2">
    <location>
        <begin position="333"/>
        <end position="342"/>
    </location>
</feature>
<organism evidence="4 5">
    <name type="scientific">Fusarium poae</name>
    <dbReference type="NCBI Taxonomy" id="36050"/>
    <lineage>
        <taxon>Eukaryota</taxon>
        <taxon>Fungi</taxon>
        <taxon>Dikarya</taxon>
        <taxon>Ascomycota</taxon>
        <taxon>Pezizomycotina</taxon>
        <taxon>Sordariomycetes</taxon>
        <taxon>Hypocreomycetidae</taxon>
        <taxon>Hypocreales</taxon>
        <taxon>Nectriaceae</taxon>
        <taxon>Fusarium</taxon>
    </lineage>
</organism>
<dbReference type="SMART" id="SM00355">
    <property type="entry name" value="ZnF_C2H2"/>
    <property type="match status" value="2"/>
</dbReference>
<dbReference type="Proteomes" id="UP000091967">
    <property type="component" value="Unassembled WGS sequence"/>
</dbReference>
<feature type="compositionally biased region" description="Polar residues" evidence="2">
    <location>
        <begin position="92"/>
        <end position="123"/>
    </location>
</feature>
<dbReference type="EMBL" id="LYXU01000001">
    <property type="protein sequence ID" value="OBS26291.1"/>
    <property type="molecule type" value="Genomic_DNA"/>
</dbReference>
<dbReference type="Gene3D" id="3.30.160.60">
    <property type="entry name" value="Classic Zinc Finger"/>
    <property type="match status" value="1"/>
</dbReference>
<evidence type="ECO:0000313" key="4">
    <source>
        <dbReference type="EMBL" id="OBS26291.1"/>
    </source>
</evidence>
<dbReference type="PROSITE" id="PS50157">
    <property type="entry name" value="ZINC_FINGER_C2H2_2"/>
    <property type="match status" value="2"/>
</dbReference>
<feature type="domain" description="C2H2-type" evidence="3">
    <location>
        <begin position="155"/>
        <end position="183"/>
    </location>
</feature>
<evidence type="ECO:0000256" key="1">
    <source>
        <dbReference type="PROSITE-ProRule" id="PRU00042"/>
    </source>
</evidence>
<keyword evidence="5" id="KW-1185">Reference proteome</keyword>
<accession>A0A1B8B0S5</accession>
<feature type="compositionally biased region" description="Acidic residues" evidence="2">
    <location>
        <begin position="310"/>
        <end position="332"/>
    </location>
</feature>
<dbReference type="SUPFAM" id="SSF57667">
    <property type="entry name" value="beta-beta-alpha zinc fingers"/>
    <property type="match status" value="1"/>
</dbReference>
<protein>
    <recommendedName>
        <fullName evidence="3">C2H2-type domain-containing protein</fullName>
    </recommendedName>
</protein>
<name>A0A1B8B0S5_FUSPO</name>
<comment type="caution">
    <text evidence="4">The sequence shown here is derived from an EMBL/GenBank/DDBJ whole genome shotgun (WGS) entry which is preliminary data.</text>
</comment>
<dbReference type="AlphaFoldDB" id="A0A1B8B0S5"/>
<sequence length="471" mass="52678">MADIKPQPSGPRDTFKCTTCKRGFANKKILIRHRRLKHRNPQSATSTAQAALERVLSQAVASQSGGPFSDIDISIRDGRFSFSAKLRNLDQSAPDAQTNTSALSNSQNNHASHTKLESQSQVTLEAPVQQMGESSATFNSQYALGSHKKVKHKTIKCPDCNRSFYLQKAVENHQRDKHAAPRISPPRQIKQEPEELSEPIVHTQPPVCQYPADCNEFKPTIEPITTSTAHQHLVDVKYRPMTPPLAYHDDHCMRDDAPEPLSGPITASFANQHPVDDRSMNPPCAYSNDQDGDSHYSSGSDSDQNSDSTGSEEEDDSADDEDDGNSSVDDQDETRWRDGDKWPEYGERLSGMSCLAKHLGCSQIFHKASGMLYHVETCHQNDFLWKSPDDLFQAMMQLEEIRMLYDQGTNLYYCPICRGTQQGIFRSISFLVKHAESNLCSLKIRSGPIAKLYDAVHEYAWEQSEGVCKGI</sequence>
<feature type="region of interest" description="Disordered" evidence="2">
    <location>
        <begin position="92"/>
        <end position="132"/>
    </location>
</feature>
<evidence type="ECO:0000256" key="2">
    <source>
        <dbReference type="SAM" id="MobiDB-lite"/>
    </source>
</evidence>
<keyword evidence="1" id="KW-0479">Metal-binding</keyword>
<keyword evidence="1" id="KW-0863">Zinc-finger</keyword>
<evidence type="ECO:0000259" key="3">
    <source>
        <dbReference type="PROSITE" id="PS50157"/>
    </source>
</evidence>
<feature type="compositionally biased region" description="Low complexity" evidence="2">
    <location>
        <begin position="295"/>
        <end position="309"/>
    </location>
</feature>
<evidence type="ECO:0000313" key="5">
    <source>
        <dbReference type="Proteomes" id="UP000091967"/>
    </source>
</evidence>
<dbReference type="PROSITE" id="PS00028">
    <property type="entry name" value="ZINC_FINGER_C2H2_1"/>
    <property type="match status" value="2"/>
</dbReference>